<dbReference type="Proteomes" id="UP000001551">
    <property type="component" value="Chromosome"/>
</dbReference>
<dbReference type="eggNOG" id="ENOG502Z8YU">
    <property type="taxonomic scope" value="Bacteria"/>
</dbReference>
<dbReference type="AlphaFoldDB" id="E6U9A0"/>
<evidence type="ECO:0000313" key="2">
    <source>
        <dbReference type="Proteomes" id="UP000001551"/>
    </source>
</evidence>
<dbReference type="KEGG" id="eha:Ethha_1732"/>
<dbReference type="HOGENOM" id="CLU_074760_0_0_9"/>
<dbReference type="EMBL" id="CP002400">
    <property type="protein sequence ID" value="ADU27259.1"/>
    <property type="molecule type" value="Genomic_DNA"/>
</dbReference>
<organism evidence="1 2">
    <name type="scientific">Ethanoligenens harbinense (strain DSM 18485 / JCM 12961 / CGMCC 1.5033 / YUAN-3)</name>
    <dbReference type="NCBI Taxonomy" id="663278"/>
    <lineage>
        <taxon>Bacteria</taxon>
        <taxon>Bacillati</taxon>
        <taxon>Bacillota</taxon>
        <taxon>Clostridia</taxon>
        <taxon>Eubacteriales</taxon>
        <taxon>Oscillospiraceae</taxon>
        <taxon>Ethanoligenens</taxon>
    </lineage>
</organism>
<name>E6U9A0_ETHHY</name>
<gene>
    <name evidence="1" type="ordered locus">Ethha_1732</name>
</gene>
<dbReference type="RefSeq" id="WP_013485611.1">
    <property type="nucleotide sequence ID" value="NC_014828.1"/>
</dbReference>
<proteinExistence type="predicted"/>
<evidence type="ECO:0000313" key="1">
    <source>
        <dbReference type="EMBL" id="ADU27259.1"/>
    </source>
</evidence>
<keyword evidence="2" id="KW-1185">Reference proteome</keyword>
<sequence length="282" mass="31190">MADSKASPANTSGHKTFKEAVCIDTPRVYDSCSDKDCFEDLRVYFPDEAQEAVNNAATVKGRCAELCRVFLDVEPVQFNRGFYSVDITYIFRVTVELYKTPNCHSGSKSEIVTGFASFNKKVILFGSEGNIKIFSSDYEPGGDDDQNRPTSNTPRAICEAVDPIFLAAKLVDRDCTSDNGTDVPEIFADNIEGSIGCVLPTRVVLVTLGLFSIVKLERNVQLLIPAYDFCVPDKECTTSSPGDPCELFQSLRFPVDEFFPPRFSDMDADQPDCKCGKHEGCR</sequence>
<accession>E6U9A0</accession>
<protein>
    <submittedName>
        <fullName evidence="1">Uncharacterized protein</fullName>
    </submittedName>
</protein>
<reference evidence="1 2" key="1">
    <citation type="submission" date="2010-12" db="EMBL/GenBank/DDBJ databases">
        <title>Complete sequence of Ethanoligenens harbinense YUAN-3.</title>
        <authorList>
            <person name="Lucas S."/>
            <person name="Copeland A."/>
            <person name="Lapidus A."/>
            <person name="Cheng J.-F."/>
            <person name="Bruce D."/>
            <person name="Goodwin L."/>
            <person name="Pitluck S."/>
            <person name="Chertkov O."/>
            <person name="Misra M."/>
            <person name="Detter J.C."/>
            <person name="Han C."/>
            <person name="Tapia R."/>
            <person name="Land M."/>
            <person name="Hauser L."/>
            <person name="Jeffries C."/>
            <person name="Kyrpides N."/>
            <person name="Ivanova N."/>
            <person name="Mikhailova N."/>
            <person name="Wang A."/>
            <person name="Mouttaki H."/>
            <person name="He Z."/>
            <person name="Zhou J."/>
            <person name="Hemme C.L."/>
            <person name="Woyke T."/>
        </authorList>
    </citation>
    <scope>NUCLEOTIDE SEQUENCE [LARGE SCALE GENOMIC DNA]</scope>
    <source>
        <strain evidence="2">DSM 18485 / JCM 12961 / CGMCC 1.5033 / YUAN-3</strain>
    </source>
</reference>